<feature type="signal peptide" evidence="1">
    <location>
        <begin position="1"/>
        <end position="17"/>
    </location>
</feature>
<dbReference type="EMBL" id="ML120375">
    <property type="protein sequence ID" value="RPB01178.1"/>
    <property type="molecule type" value="Genomic_DNA"/>
</dbReference>
<keyword evidence="3" id="KW-1185">Reference proteome</keyword>
<feature type="chain" id="PRO_5017958783" evidence="1">
    <location>
        <begin position="18"/>
        <end position="502"/>
    </location>
</feature>
<protein>
    <submittedName>
        <fullName evidence="2">Uncharacterized protein</fullName>
    </submittedName>
</protein>
<accession>A0A3N4JVG4</accession>
<keyword evidence="1" id="KW-0732">Signal</keyword>
<evidence type="ECO:0000313" key="2">
    <source>
        <dbReference type="EMBL" id="RPB01178.1"/>
    </source>
</evidence>
<dbReference type="Proteomes" id="UP000276215">
    <property type="component" value="Unassembled WGS sequence"/>
</dbReference>
<organism evidence="2 3">
    <name type="scientific">Choiromyces venosus 120613-1</name>
    <dbReference type="NCBI Taxonomy" id="1336337"/>
    <lineage>
        <taxon>Eukaryota</taxon>
        <taxon>Fungi</taxon>
        <taxon>Dikarya</taxon>
        <taxon>Ascomycota</taxon>
        <taxon>Pezizomycotina</taxon>
        <taxon>Pezizomycetes</taxon>
        <taxon>Pezizales</taxon>
        <taxon>Tuberaceae</taxon>
        <taxon>Choiromyces</taxon>
    </lineage>
</organism>
<evidence type="ECO:0000313" key="3">
    <source>
        <dbReference type="Proteomes" id="UP000276215"/>
    </source>
</evidence>
<name>A0A3N4JVG4_9PEZI</name>
<proteinExistence type="predicted"/>
<sequence length="502" mass="56069">MMLPLFLLLCFPALSLSMALPSETNPASTKALFTRGNDGCEGDVPEFLEHEVATRLGYLNGLVLEARVDGATGEASGLKKRTWLLNALKAAPIYKGMNFPKGLIASYHFDTMRGRLKVERPSYPNGPDLLKSRQRQSKPGQVVFKIDYSKPGKRPLQLIKISDIKDKAEFKGQEELSSEHLVEVAPTLEFVKNVLGITADNKLGKTLDIQWLIIENIKYKIDGLGRFNPPLEHLREAVGSTLYPHELVIMTKGLNVAKAPLIQGRDPITQKAWEKFGDDSGAKFEAVARIATVAEAVLTPEARAATQAQMKRLTKTAASFDEIYNQWYCSYEKDNTIWAAVKTRIETALAKSVKQRPSLKAQDEKDYKTKLAADPDYPKEPKPWPEIIPTLPAKPPAPSTDETFEKQWIAYQKKIYKKFRAAVPAQLAKYKEMMKKEYNPTSGTNICKEDGPAVNGPKTANYEALMAVKLPDGWEDEKKAIIIHDDDFKFTPAAITMDPSQK</sequence>
<evidence type="ECO:0000256" key="1">
    <source>
        <dbReference type="SAM" id="SignalP"/>
    </source>
</evidence>
<gene>
    <name evidence="2" type="ORF">L873DRAFT_691614</name>
</gene>
<reference evidence="2 3" key="1">
    <citation type="journal article" date="2018" name="Nat. Ecol. Evol.">
        <title>Pezizomycetes genomes reveal the molecular basis of ectomycorrhizal truffle lifestyle.</title>
        <authorList>
            <person name="Murat C."/>
            <person name="Payen T."/>
            <person name="Noel B."/>
            <person name="Kuo A."/>
            <person name="Morin E."/>
            <person name="Chen J."/>
            <person name="Kohler A."/>
            <person name="Krizsan K."/>
            <person name="Balestrini R."/>
            <person name="Da Silva C."/>
            <person name="Montanini B."/>
            <person name="Hainaut M."/>
            <person name="Levati E."/>
            <person name="Barry K.W."/>
            <person name="Belfiori B."/>
            <person name="Cichocki N."/>
            <person name="Clum A."/>
            <person name="Dockter R.B."/>
            <person name="Fauchery L."/>
            <person name="Guy J."/>
            <person name="Iotti M."/>
            <person name="Le Tacon F."/>
            <person name="Lindquist E.A."/>
            <person name="Lipzen A."/>
            <person name="Malagnac F."/>
            <person name="Mello A."/>
            <person name="Molinier V."/>
            <person name="Miyauchi S."/>
            <person name="Poulain J."/>
            <person name="Riccioni C."/>
            <person name="Rubini A."/>
            <person name="Sitrit Y."/>
            <person name="Splivallo R."/>
            <person name="Traeger S."/>
            <person name="Wang M."/>
            <person name="Zifcakova L."/>
            <person name="Wipf D."/>
            <person name="Zambonelli A."/>
            <person name="Paolocci F."/>
            <person name="Nowrousian M."/>
            <person name="Ottonello S."/>
            <person name="Baldrian P."/>
            <person name="Spatafora J.W."/>
            <person name="Henrissat B."/>
            <person name="Nagy L.G."/>
            <person name="Aury J.M."/>
            <person name="Wincker P."/>
            <person name="Grigoriev I.V."/>
            <person name="Bonfante P."/>
            <person name="Martin F.M."/>
        </authorList>
    </citation>
    <scope>NUCLEOTIDE SEQUENCE [LARGE SCALE GENOMIC DNA]</scope>
    <source>
        <strain evidence="2 3">120613-1</strain>
    </source>
</reference>
<dbReference type="AlphaFoldDB" id="A0A3N4JVG4"/>